<accession>A0ABU3QL25</accession>
<evidence type="ECO:0000313" key="1">
    <source>
        <dbReference type="EMBL" id="MDT9683447.1"/>
    </source>
</evidence>
<dbReference type="EMBL" id="JAWCTQ010000016">
    <property type="protein sequence ID" value="MDT9683447.1"/>
    <property type="molecule type" value="Genomic_DNA"/>
</dbReference>
<name>A0ABU3QL25_9ACTN</name>
<sequence length="228" mass="26153">MLTRRYNTTDAVTHERKTVTVDISRNTDDGYYYSAVVKEMPGLIATGETLPELELDLAGAMEEWDITNSRRDNNLFVFSKQAFLNMLSEKLDNPTSMKISKMSYLCSAYYAGTYGTLEDYPDFLISSDYVASKYGMTDSYFLGHKIEDKPKLKLIFNATLSDNQKHNIRLFIDNFLKQGKSVDDFSLVLRTKEDSVWKDNYVEGNNTPVSLEDIKSEYINKVNNRGEK</sequence>
<dbReference type="Proteomes" id="UP001250181">
    <property type="component" value="Unassembled WGS sequence"/>
</dbReference>
<protein>
    <submittedName>
        <fullName evidence="1">Uncharacterized protein</fullName>
    </submittedName>
</protein>
<dbReference type="RefSeq" id="WP_315878521.1">
    <property type="nucleotide sequence ID" value="NZ_JAWCTQ010000016.1"/>
</dbReference>
<dbReference type="Gene3D" id="3.30.160.250">
    <property type="match status" value="1"/>
</dbReference>
<organism evidence="1 2">
    <name type="scientific">Streptomyces tamarix</name>
    <dbReference type="NCBI Taxonomy" id="3078565"/>
    <lineage>
        <taxon>Bacteria</taxon>
        <taxon>Bacillati</taxon>
        <taxon>Actinomycetota</taxon>
        <taxon>Actinomycetes</taxon>
        <taxon>Kitasatosporales</taxon>
        <taxon>Streptomycetaceae</taxon>
        <taxon>Streptomyces</taxon>
    </lineage>
</organism>
<gene>
    <name evidence="1" type="ORF">RND61_15470</name>
</gene>
<reference evidence="1 2" key="1">
    <citation type="submission" date="2023-09" db="EMBL/GenBank/DDBJ databases">
        <title>Streptomyces sp. nov.: A antagonism against Alternaria gaisen Producing Streptochlin, Isolated from Tamarix root soil.</title>
        <authorList>
            <person name="Chen Y."/>
        </authorList>
    </citation>
    <scope>NUCLEOTIDE SEQUENCE [LARGE SCALE GENOMIC DNA]</scope>
    <source>
        <strain evidence="1 2">TRM76323</strain>
    </source>
</reference>
<comment type="caution">
    <text evidence="1">The sequence shown here is derived from an EMBL/GenBank/DDBJ whole genome shotgun (WGS) entry which is preliminary data.</text>
</comment>
<proteinExistence type="predicted"/>
<evidence type="ECO:0000313" key="2">
    <source>
        <dbReference type="Proteomes" id="UP001250181"/>
    </source>
</evidence>
<dbReference type="SUPFAM" id="SSF143100">
    <property type="entry name" value="TTHA1013/TTHA0281-like"/>
    <property type="match status" value="1"/>
</dbReference>
<keyword evidence="2" id="KW-1185">Reference proteome</keyword>
<dbReference type="InterPro" id="IPR035069">
    <property type="entry name" value="TTHA1013/TTHA0281-like"/>
</dbReference>